<proteinExistence type="predicted"/>
<gene>
    <name evidence="1" type="ORF">Amon02_000189600</name>
</gene>
<organism evidence="1 2">
    <name type="scientific">Ambrosiozyma monospora</name>
    <name type="common">Yeast</name>
    <name type="synonym">Endomycopsis monosporus</name>
    <dbReference type="NCBI Taxonomy" id="43982"/>
    <lineage>
        <taxon>Eukaryota</taxon>
        <taxon>Fungi</taxon>
        <taxon>Dikarya</taxon>
        <taxon>Ascomycota</taxon>
        <taxon>Saccharomycotina</taxon>
        <taxon>Pichiomycetes</taxon>
        <taxon>Pichiales</taxon>
        <taxon>Pichiaceae</taxon>
        <taxon>Ambrosiozyma</taxon>
    </lineage>
</organism>
<keyword evidence="2" id="KW-1185">Reference proteome</keyword>
<protein>
    <submittedName>
        <fullName evidence="1">Unnamed protein product</fullName>
    </submittedName>
</protein>
<dbReference type="Proteomes" id="UP001165064">
    <property type="component" value="Unassembled WGS sequence"/>
</dbReference>
<comment type="caution">
    <text evidence="1">The sequence shown here is derived from an EMBL/GenBank/DDBJ whole genome shotgun (WGS) entry which is preliminary data.</text>
</comment>
<dbReference type="EMBL" id="BSXS01001020">
    <property type="protein sequence ID" value="GME74793.1"/>
    <property type="molecule type" value="Genomic_DNA"/>
</dbReference>
<evidence type="ECO:0000313" key="1">
    <source>
        <dbReference type="EMBL" id="GME74793.1"/>
    </source>
</evidence>
<reference evidence="1" key="1">
    <citation type="submission" date="2023-04" db="EMBL/GenBank/DDBJ databases">
        <title>Ambrosiozyma monospora NBRC 10751.</title>
        <authorList>
            <person name="Ichikawa N."/>
            <person name="Sato H."/>
            <person name="Tonouchi N."/>
        </authorList>
    </citation>
    <scope>NUCLEOTIDE SEQUENCE</scope>
    <source>
        <strain evidence="1">NBRC 10751</strain>
    </source>
</reference>
<name>A0ACB5SWI0_AMBMO</name>
<accession>A0ACB5SWI0</accession>
<sequence length="348" mass="38411">MTLDFFPRTVNQSVFSGSLTIWPFLVIFLIYITLLYITRKIGIKCIPSLREMHTLSTISDGTAGTESLKDQARRLPPMPIHYMIDNPSSPMFSIEPIENIKDTRELTARALAYGVMPNIASTEDEIRALIKHRIDYLTEFKQAIYASRSMSSFSPAPSSTPEKQISIPEMKQISDSPTIDGKQSRTPESGIRGINNSEKDSAEITVIMSALLKEIQDFNVKIEKTNEKVNGIEQSISSILISSAAAVSNPAPLHDESKSTLHYISDETSVTSTSDNSIGAADNDDIEATASTGKKDSILSPPHGSSSILEMQKTITKLEEQLEKLTLRVEDIKKTSDSVHLEENQSSE</sequence>
<evidence type="ECO:0000313" key="2">
    <source>
        <dbReference type="Proteomes" id="UP001165064"/>
    </source>
</evidence>